<organism evidence="1 2">
    <name type="scientific">Ancylostoma ceylanicum</name>
    <dbReference type="NCBI Taxonomy" id="53326"/>
    <lineage>
        <taxon>Eukaryota</taxon>
        <taxon>Metazoa</taxon>
        <taxon>Ecdysozoa</taxon>
        <taxon>Nematoda</taxon>
        <taxon>Chromadorea</taxon>
        <taxon>Rhabditida</taxon>
        <taxon>Rhabditina</taxon>
        <taxon>Rhabditomorpha</taxon>
        <taxon>Strongyloidea</taxon>
        <taxon>Ancylostomatidae</taxon>
        <taxon>Ancylostomatinae</taxon>
        <taxon>Ancylostoma</taxon>
    </lineage>
</organism>
<accession>A0A016SSN7</accession>
<evidence type="ECO:0000313" key="2">
    <source>
        <dbReference type="Proteomes" id="UP000024635"/>
    </source>
</evidence>
<dbReference type="AlphaFoldDB" id="A0A016SSN7"/>
<comment type="caution">
    <text evidence="1">The sequence shown here is derived from an EMBL/GenBank/DDBJ whole genome shotgun (WGS) entry which is preliminary data.</text>
</comment>
<dbReference type="Proteomes" id="UP000024635">
    <property type="component" value="Unassembled WGS sequence"/>
</dbReference>
<reference evidence="2" key="1">
    <citation type="journal article" date="2015" name="Nat. Genet.">
        <title>The genome and transcriptome of the zoonotic hookworm Ancylostoma ceylanicum identify infection-specific gene families.</title>
        <authorList>
            <person name="Schwarz E.M."/>
            <person name="Hu Y."/>
            <person name="Antoshechkin I."/>
            <person name="Miller M.M."/>
            <person name="Sternberg P.W."/>
            <person name="Aroian R.V."/>
        </authorList>
    </citation>
    <scope>NUCLEOTIDE SEQUENCE</scope>
    <source>
        <strain evidence="2">HY135</strain>
    </source>
</reference>
<evidence type="ECO:0000313" key="1">
    <source>
        <dbReference type="EMBL" id="EYB93421.1"/>
    </source>
</evidence>
<proteinExistence type="predicted"/>
<protein>
    <submittedName>
        <fullName evidence="1">Uncharacterized protein</fullName>
    </submittedName>
</protein>
<name>A0A016SSN7_9BILA</name>
<keyword evidence="2" id="KW-1185">Reference proteome</keyword>
<sequence length="68" mass="7830">MTTPIEAVVIVVGVRSDRRTEVPQERILIGIQRIGSRRASICMVYCPIGPESDAHYKYNKRKKLRTWS</sequence>
<dbReference type="EMBL" id="JARK01001518">
    <property type="protein sequence ID" value="EYB93421.1"/>
    <property type="molecule type" value="Genomic_DNA"/>
</dbReference>
<gene>
    <name evidence="1" type="primary">Acey_s0182.g879</name>
    <name evidence="1" type="ORF">Y032_0182g879</name>
</gene>